<reference evidence="3" key="1">
    <citation type="journal article" date="2015" name="Nat. Genet.">
        <title>The genome and transcriptome of the zoonotic hookworm Ancylostoma ceylanicum identify infection-specific gene families.</title>
        <authorList>
            <person name="Schwarz E.M."/>
            <person name="Hu Y."/>
            <person name="Antoshechkin I."/>
            <person name="Miller M.M."/>
            <person name="Sternberg P.W."/>
            <person name="Aroian R.V."/>
        </authorList>
    </citation>
    <scope>NUCLEOTIDE SEQUENCE</scope>
    <source>
        <strain evidence="3">HY135</strain>
    </source>
</reference>
<dbReference type="AlphaFoldDB" id="A0A016T0E8"/>
<keyword evidence="1" id="KW-0812">Transmembrane</keyword>
<sequence>MFNLLLIFCDLLWNVLEPHLLAYINTAVVTVCFVRIHMTYSYSPACAVF</sequence>
<accession>A0A016T0E8</accession>
<protein>
    <submittedName>
        <fullName evidence="2">Uncharacterized protein</fullName>
    </submittedName>
</protein>
<name>A0A016T0E8_9BILA</name>
<keyword evidence="1" id="KW-0472">Membrane</keyword>
<keyword evidence="3" id="KW-1185">Reference proteome</keyword>
<feature type="non-terminal residue" evidence="2">
    <location>
        <position position="49"/>
    </location>
</feature>
<dbReference type="Proteomes" id="UP000024635">
    <property type="component" value="Unassembled WGS sequence"/>
</dbReference>
<dbReference type="EMBL" id="JARK01001489">
    <property type="protein sequence ID" value="EYB96096.1"/>
    <property type="molecule type" value="Genomic_DNA"/>
</dbReference>
<evidence type="ECO:0000256" key="1">
    <source>
        <dbReference type="SAM" id="Phobius"/>
    </source>
</evidence>
<comment type="caution">
    <text evidence="2">The sequence shown here is derived from an EMBL/GenBank/DDBJ whole genome shotgun (WGS) entry which is preliminary data.</text>
</comment>
<organism evidence="2 3">
    <name type="scientific">Ancylostoma ceylanicum</name>
    <dbReference type="NCBI Taxonomy" id="53326"/>
    <lineage>
        <taxon>Eukaryota</taxon>
        <taxon>Metazoa</taxon>
        <taxon>Ecdysozoa</taxon>
        <taxon>Nematoda</taxon>
        <taxon>Chromadorea</taxon>
        <taxon>Rhabditida</taxon>
        <taxon>Rhabditina</taxon>
        <taxon>Rhabditomorpha</taxon>
        <taxon>Strongyloidea</taxon>
        <taxon>Ancylostomatidae</taxon>
        <taxon>Ancylostomatinae</taxon>
        <taxon>Ancylostoma</taxon>
    </lineage>
</organism>
<gene>
    <name evidence="2" type="primary">Acey_s0153.g2904</name>
    <name evidence="2" type="ORF">Y032_0153g2904</name>
</gene>
<keyword evidence="1" id="KW-1133">Transmembrane helix</keyword>
<evidence type="ECO:0000313" key="3">
    <source>
        <dbReference type="Proteomes" id="UP000024635"/>
    </source>
</evidence>
<feature type="transmembrane region" description="Helical" evidence="1">
    <location>
        <begin position="20"/>
        <end position="38"/>
    </location>
</feature>
<proteinExistence type="predicted"/>
<evidence type="ECO:0000313" key="2">
    <source>
        <dbReference type="EMBL" id="EYB96096.1"/>
    </source>
</evidence>